<dbReference type="Proteomes" id="UP000054870">
    <property type="component" value="Unassembled WGS sequence"/>
</dbReference>
<organism evidence="1 2">
    <name type="scientific">Caballeronia catudaia</name>
    <dbReference type="NCBI Taxonomy" id="1777136"/>
    <lineage>
        <taxon>Bacteria</taxon>
        <taxon>Pseudomonadati</taxon>
        <taxon>Pseudomonadota</taxon>
        <taxon>Betaproteobacteria</taxon>
        <taxon>Burkholderiales</taxon>
        <taxon>Burkholderiaceae</taxon>
        <taxon>Caballeronia</taxon>
    </lineage>
</organism>
<keyword evidence="2" id="KW-1185">Reference proteome</keyword>
<sequence length="79" mass="8577">MFDERLGDGFTVLAVKLDQHHIACVSLYKRCNLTVTAAAQEVAFPVPRNGAVLNRSGTFADRNSVADTTVILGLLRVMT</sequence>
<gene>
    <name evidence="1" type="ORF">AWB75_07204</name>
</gene>
<name>A0A158DVL0_9BURK</name>
<dbReference type="AlphaFoldDB" id="A0A158DVL0"/>
<evidence type="ECO:0000313" key="2">
    <source>
        <dbReference type="Proteomes" id="UP000054870"/>
    </source>
</evidence>
<dbReference type="EMBL" id="FCOF02000141">
    <property type="protein sequence ID" value="SAK98635.1"/>
    <property type="molecule type" value="Genomic_DNA"/>
</dbReference>
<protein>
    <submittedName>
        <fullName evidence="1">Uncharacterized protein</fullName>
    </submittedName>
</protein>
<proteinExistence type="predicted"/>
<accession>A0A158DVL0</accession>
<comment type="caution">
    <text evidence="1">The sequence shown here is derived from an EMBL/GenBank/DDBJ whole genome shotgun (WGS) entry which is preliminary data.</text>
</comment>
<reference evidence="1" key="1">
    <citation type="submission" date="2016-01" db="EMBL/GenBank/DDBJ databases">
        <authorList>
            <person name="Peeters C."/>
        </authorList>
    </citation>
    <scope>NUCLEOTIDE SEQUENCE [LARGE SCALE GENOMIC DNA]</scope>
    <source>
        <strain evidence="1">LMG 29318</strain>
    </source>
</reference>
<evidence type="ECO:0000313" key="1">
    <source>
        <dbReference type="EMBL" id="SAK98635.1"/>
    </source>
</evidence>